<feature type="coiled-coil region" evidence="1">
    <location>
        <begin position="19"/>
        <end position="46"/>
    </location>
</feature>
<name>A0ABX1ZST2_9BACL</name>
<dbReference type="EMBL" id="WHNZ01000050">
    <property type="protein sequence ID" value="NOV02961.1"/>
    <property type="molecule type" value="Genomic_DNA"/>
</dbReference>
<reference evidence="2 3" key="1">
    <citation type="submission" date="2019-10" db="EMBL/GenBank/DDBJ databases">
        <title>Description of Paenibacillus pedi sp. nov.</title>
        <authorList>
            <person name="Carlier A."/>
            <person name="Qi S."/>
        </authorList>
    </citation>
    <scope>NUCLEOTIDE SEQUENCE [LARGE SCALE GENOMIC DNA]</scope>
    <source>
        <strain evidence="2 3">LMG 31457</strain>
    </source>
</reference>
<evidence type="ECO:0000313" key="2">
    <source>
        <dbReference type="EMBL" id="NOV02961.1"/>
    </source>
</evidence>
<keyword evidence="1" id="KW-0175">Coiled coil</keyword>
<evidence type="ECO:0000256" key="1">
    <source>
        <dbReference type="SAM" id="Coils"/>
    </source>
</evidence>
<keyword evidence="3" id="KW-1185">Reference proteome</keyword>
<gene>
    <name evidence="2" type="ORF">GC097_23425</name>
</gene>
<sequence length="69" mass="7825">MGDIIKFPKSMKAVIAENRAKRLSETEQLEAEIEELKAKIPGLQEFGKQLAAKIDARKTELETKEKKPE</sequence>
<proteinExistence type="predicted"/>
<dbReference type="Proteomes" id="UP000618579">
    <property type="component" value="Unassembled WGS sequence"/>
</dbReference>
<evidence type="ECO:0000313" key="3">
    <source>
        <dbReference type="Proteomes" id="UP000618579"/>
    </source>
</evidence>
<protein>
    <submittedName>
        <fullName evidence="2">Uncharacterized protein</fullName>
    </submittedName>
</protein>
<accession>A0ABX1ZST2</accession>
<comment type="caution">
    <text evidence="2">The sequence shown here is derived from an EMBL/GenBank/DDBJ whole genome shotgun (WGS) entry which is preliminary data.</text>
</comment>
<organism evidence="2 3">
    <name type="scientific">Paenibacillus planticolens</name>
    <dbReference type="NCBI Taxonomy" id="2654976"/>
    <lineage>
        <taxon>Bacteria</taxon>
        <taxon>Bacillati</taxon>
        <taxon>Bacillota</taxon>
        <taxon>Bacilli</taxon>
        <taxon>Bacillales</taxon>
        <taxon>Paenibacillaceae</taxon>
        <taxon>Paenibacillus</taxon>
    </lineage>
</organism>